<feature type="transmembrane region" description="Helical" evidence="7">
    <location>
        <begin position="41"/>
        <end position="62"/>
    </location>
</feature>
<dbReference type="InterPro" id="IPR020846">
    <property type="entry name" value="MFS_dom"/>
</dbReference>
<dbReference type="EMBL" id="DUMN01000342">
    <property type="protein sequence ID" value="HHV68327.1"/>
    <property type="molecule type" value="Genomic_DNA"/>
</dbReference>
<organism evidence="9 10">
    <name type="scientific">Brucella intermedia</name>
    <dbReference type="NCBI Taxonomy" id="94625"/>
    <lineage>
        <taxon>Bacteria</taxon>
        <taxon>Pseudomonadati</taxon>
        <taxon>Pseudomonadota</taxon>
        <taxon>Alphaproteobacteria</taxon>
        <taxon>Hyphomicrobiales</taxon>
        <taxon>Brucellaceae</taxon>
        <taxon>Brucella/Ochrobactrum group</taxon>
        <taxon>Brucella</taxon>
    </lineage>
</organism>
<feature type="transmembrane region" description="Helical" evidence="7">
    <location>
        <begin position="263"/>
        <end position="284"/>
    </location>
</feature>
<sequence length="552" mass="58374">MDNRQPQTSQSDAPTAGNSVTGTAITPPGPAKPRVPPLTPAALRMLAVSLSGSFLVSLSAQFPSTNIADLQAAFGSTPDEASWISTVYTMASFAGIVVSGPMIKAIGMGRYMVANSLIVAVTALVCSHVMPLPWILALRTLQGFAAGGFGPVAFIAVFMVCGGARLPHGLSVLAFVLLFPVTLGPIVSALVEEYFGWSGLFQLQAIFGALLAFASSKWLPLSPGDRTALRTDWLAIAVLILGLSMLMLVLSQGTRRFWFESGMIVSCTAISAGAWAAFVFLCRVSPVPIITPGTLLLRKFSVPIILNLVFRAGFVVTSYLVPQFLGLAQGYRPIQTAGLLSWAALPQAAAFPLVWFLLHKLDSRWIMGLGLVFCGAGTALVTDTTAQFAADQFQWAIAAFAIGQMFFLVPNLVVGASSLRPSDLPTASLAFNMTTLGGTTLGVAIVSNLVTEREKFHSNVLVENVSVFQSIDADRLSAIAATLGGRLIDDDAAMRAAVSNVAAVVRREAWVLSYNDGFLLVAAVLAFSALGVIWMGRCAPIERHFLNGALQS</sequence>
<keyword evidence="2" id="KW-0813">Transport</keyword>
<dbReference type="PROSITE" id="PS50850">
    <property type="entry name" value="MFS"/>
    <property type="match status" value="1"/>
</dbReference>
<feature type="transmembrane region" description="Helical" evidence="7">
    <location>
        <begin position="429"/>
        <end position="450"/>
    </location>
</feature>
<evidence type="ECO:0000256" key="3">
    <source>
        <dbReference type="ARBA" id="ARBA00022692"/>
    </source>
</evidence>
<feature type="compositionally biased region" description="Pro residues" evidence="6">
    <location>
        <begin position="27"/>
        <end position="36"/>
    </location>
</feature>
<evidence type="ECO:0000313" key="10">
    <source>
        <dbReference type="Proteomes" id="UP000551563"/>
    </source>
</evidence>
<dbReference type="GO" id="GO:0022857">
    <property type="term" value="F:transmembrane transporter activity"/>
    <property type="evidence" value="ECO:0007669"/>
    <property type="project" value="InterPro"/>
</dbReference>
<gene>
    <name evidence="9" type="ORF">GXX48_11890</name>
</gene>
<protein>
    <submittedName>
        <fullName evidence="9">MFS transporter</fullName>
    </submittedName>
</protein>
<evidence type="ECO:0000256" key="6">
    <source>
        <dbReference type="SAM" id="MobiDB-lite"/>
    </source>
</evidence>
<dbReference type="SUPFAM" id="SSF103473">
    <property type="entry name" value="MFS general substrate transporter"/>
    <property type="match status" value="1"/>
</dbReference>
<dbReference type="Gene3D" id="1.20.1720.10">
    <property type="entry name" value="Multidrug resistance protein D"/>
    <property type="match status" value="1"/>
</dbReference>
<evidence type="ECO:0000256" key="7">
    <source>
        <dbReference type="SAM" id="Phobius"/>
    </source>
</evidence>
<feature type="domain" description="Major facilitator superfamily (MFS) profile" evidence="8">
    <location>
        <begin position="45"/>
        <end position="540"/>
    </location>
</feature>
<feature type="compositionally biased region" description="Polar residues" evidence="6">
    <location>
        <begin position="1"/>
        <end position="24"/>
    </location>
</feature>
<comment type="subcellular location">
    <subcellularLocation>
        <location evidence="1">Membrane</location>
        <topology evidence="1">Multi-pass membrane protein</topology>
    </subcellularLocation>
</comment>
<feature type="transmembrane region" description="Helical" evidence="7">
    <location>
        <begin position="141"/>
        <end position="162"/>
    </location>
</feature>
<dbReference type="Pfam" id="PF07690">
    <property type="entry name" value="MFS_1"/>
    <property type="match status" value="1"/>
</dbReference>
<keyword evidence="5 7" id="KW-0472">Membrane</keyword>
<feature type="region of interest" description="Disordered" evidence="6">
    <location>
        <begin position="1"/>
        <end position="36"/>
    </location>
</feature>
<comment type="caution">
    <text evidence="9">The sequence shown here is derived from an EMBL/GenBank/DDBJ whole genome shotgun (WGS) entry which is preliminary data.</text>
</comment>
<evidence type="ECO:0000256" key="1">
    <source>
        <dbReference type="ARBA" id="ARBA00004141"/>
    </source>
</evidence>
<feature type="transmembrane region" description="Helical" evidence="7">
    <location>
        <begin position="517"/>
        <end position="536"/>
    </location>
</feature>
<dbReference type="AlphaFoldDB" id="A0A7V6PC75"/>
<dbReference type="Proteomes" id="UP000551563">
    <property type="component" value="Unassembled WGS sequence"/>
</dbReference>
<evidence type="ECO:0000259" key="8">
    <source>
        <dbReference type="PROSITE" id="PS50850"/>
    </source>
</evidence>
<dbReference type="PANTHER" id="PTHR42718">
    <property type="entry name" value="MAJOR FACILITATOR SUPERFAMILY MULTIDRUG TRANSPORTER MFSC"/>
    <property type="match status" value="1"/>
</dbReference>
<feature type="transmembrane region" description="Helical" evidence="7">
    <location>
        <begin position="194"/>
        <end position="213"/>
    </location>
</feature>
<evidence type="ECO:0000256" key="4">
    <source>
        <dbReference type="ARBA" id="ARBA00022989"/>
    </source>
</evidence>
<feature type="transmembrane region" description="Helical" evidence="7">
    <location>
        <begin position="169"/>
        <end position="188"/>
    </location>
</feature>
<proteinExistence type="predicted"/>
<feature type="transmembrane region" description="Helical" evidence="7">
    <location>
        <begin position="337"/>
        <end position="358"/>
    </location>
</feature>
<feature type="transmembrane region" description="Helical" evidence="7">
    <location>
        <begin position="233"/>
        <end position="251"/>
    </location>
</feature>
<feature type="transmembrane region" description="Helical" evidence="7">
    <location>
        <begin position="365"/>
        <end position="381"/>
    </location>
</feature>
<feature type="transmembrane region" description="Helical" evidence="7">
    <location>
        <begin position="82"/>
        <end position="100"/>
    </location>
</feature>
<keyword evidence="4 7" id="KW-1133">Transmembrane helix</keyword>
<dbReference type="InterPro" id="IPR036259">
    <property type="entry name" value="MFS_trans_sf"/>
</dbReference>
<reference evidence="9 10" key="1">
    <citation type="journal article" date="2020" name="Biotechnol. Biofuels">
        <title>New insights from the biogas microbiome by comprehensive genome-resolved metagenomics of nearly 1600 species originating from multiple anaerobic digesters.</title>
        <authorList>
            <person name="Campanaro S."/>
            <person name="Treu L."/>
            <person name="Rodriguez-R L.M."/>
            <person name="Kovalovszki A."/>
            <person name="Ziels R.M."/>
            <person name="Maus I."/>
            <person name="Zhu X."/>
            <person name="Kougias P.G."/>
            <person name="Basile A."/>
            <person name="Luo G."/>
            <person name="Schluter A."/>
            <person name="Konstantinidis K.T."/>
            <person name="Angelidaki I."/>
        </authorList>
    </citation>
    <scope>NUCLEOTIDE SEQUENCE [LARGE SCALE GENOMIC DNA]</scope>
    <source>
        <strain evidence="9">AS04akNAM_66</strain>
    </source>
</reference>
<feature type="transmembrane region" description="Helical" evidence="7">
    <location>
        <begin position="393"/>
        <end position="417"/>
    </location>
</feature>
<accession>A0A7V6PC75</accession>
<evidence type="ECO:0000313" key="9">
    <source>
        <dbReference type="EMBL" id="HHV68327.1"/>
    </source>
</evidence>
<keyword evidence="3 7" id="KW-0812">Transmembrane</keyword>
<name>A0A7V6PC75_9HYPH</name>
<feature type="transmembrane region" description="Helical" evidence="7">
    <location>
        <begin position="112"/>
        <end position="135"/>
    </location>
</feature>
<evidence type="ECO:0000256" key="5">
    <source>
        <dbReference type="ARBA" id="ARBA00023136"/>
    </source>
</evidence>
<feature type="transmembrane region" description="Helical" evidence="7">
    <location>
        <begin position="304"/>
        <end position="325"/>
    </location>
</feature>
<dbReference type="PANTHER" id="PTHR42718:SF9">
    <property type="entry name" value="MAJOR FACILITATOR SUPERFAMILY MULTIDRUG TRANSPORTER MFSC"/>
    <property type="match status" value="1"/>
</dbReference>
<evidence type="ECO:0000256" key="2">
    <source>
        <dbReference type="ARBA" id="ARBA00022448"/>
    </source>
</evidence>
<dbReference type="GO" id="GO:0016020">
    <property type="term" value="C:membrane"/>
    <property type="evidence" value="ECO:0007669"/>
    <property type="project" value="UniProtKB-SubCell"/>
</dbReference>
<dbReference type="InterPro" id="IPR011701">
    <property type="entry name" value="MFS"/>
</dbReference>